<dbReference type="SUPFAM" id="SSF102588">
    <property type="entry name" value="LmbE-like"/>
    <property type="match status" value="1"/>
</dbReference>
<evidence type="ECO:0000313" key="2">
    <source>
        <dbReference type="Proteomes" id="UP000230709"/>
    </source>
</evidence>
<dbReference type="Pfam" id="PF02585">
    <property type="entry name" value="PIG-L"/>
    <property type="match status" value="1"/>
</dbReference>
<gene>
    <name evidence="1" type="ORF">CQW49_09180</name>
</gene>
<name>A0A2D2CZ74_METT3</name>
<dbReference type="EMBL" id="CP023737">
    <property type="protein sequence ID" value="ATQ68042.1"/>
    <property type="molecule type" value="Genomic_DNA"/>
</dbReference>
<dbReference type="GO" id="GO:0016811">
    <property type="term" value="F:hydrolase activity, acting on carbon-nitrogen (but not peptide) bonds, in linear amides"/>
    <property type="evidence" value="ECO:0007669"/>
    <property type="project" value="TreeGrafter"/>
</dbReference>
<protein>
    <submittedName>
        <fullName evidence="1">GlcNAc-PI de-N-acetylase</fullName>
    </submittedName>
</protein>
<keyword evidence="2" id="KW-1185">Reference proteome</keyword>
<dbReference type="PANTHER" id="PTHR12993:SF11">
    <property type="entry name" value="N-ACETYLGLUCOSAMINYL-PHOSPHATIDYLINOSITOL DE-N-ACETYLASE"/>
    <property type="match status" value="1"/>
</dbReference>
<reference evidence="2" key="1">
    <citation type="submission" date="2017-10" db="EMBL/GenBank/DDBJ databases">
        <title>Completed PacBio SMRT sequence of Methylosinus trichosporium OB3b reveals presence of a third large plasmid.</title>
        <authorList>
            <person name="Charles T.C."/>
            <person name="Lynch M.D.J."/>
            <person name="Heil J.R."/>
            <person name="Cheng J."/>
        </authorList>
    </citation>
    <scope>NUCLEOTIDE SEQUENCE [LARGE SCALE GENOMIC DNA]</scope>
    <source>
        <strain evidence="2">OB3b</strain>
    </source>
</reference>
<dbReference type="KEGG" id="mtw:CQW49_09180"/>
<dbReference type="AlphaFoldDB" id="A0A2D2CZ74"/>
<proteinExistence type="predicted"/>
<evidence type="ECO:0000313" key="1">
    <source>
        <dbReference type="EMBL" id="ATQ68042.1"/>
    </source>
</evidence>
<dbReference type="Gene3D" id="3.40.50.10320">
    <property type="entry name" value="LmbE-like"/>
    <property type="match status" value="1"/>
</dbReference>
<dbReference type="STRING" id="595536.GCA_000178815_03318"/>
<dbReference type="PANTHER" id="PTHR12993">
    <property type="entry name" value="N-ACETYLGLUCOSAMINYL-PHOSPHATIDYLINOSITOL DE-N-ACETYLASE-RELATED"/>
    <property type="match status" value="1"/>
</dbReference>
<organism evidence="1 2">
    <name type="scientific">Methylosinus trichosporium (strain ATCC 35070 / NCIMB 11131 / UNIQEM 75 / OB3b)</name>
    <dbReference type="NCBI Taxonomy" id="595536"/>
    <lineage>
        <taxon>Bacteria</taxon>
        <taxon>Pseudomonadati</taxon>
        <taxon>Pseudomonadota</taxon>
        <taxon>Alphaproteobacteria</taxon>
        <taxon>Hyphomicrobiales</taxon>
        <taxon>Methylocystaceae</taxon>
        <taxon>Methylosinus</taxon>
    </lineage>
</organism>
<dbReference type="Proteomes" id="UP000230709">
    <property type="component" value="Chromosome"/>
</dbReference>
<dbReference type="RefSeq" id="WP_004448134.1">
    <property type="nucleotide sequence ID" value="NZ_ADVE02000001.1"/>
</dbReference>
<sequence length="298" mass="31546">MPSCAAPVLTTDPEPRAGDADRLLRKLAETLSPAKIDAHEVAIVIAHPDDETIGCGASLSRLAGASIILATDGAPRNGVDAARAGFASSVEYGAARSRELRAALAAAGVDASRIIALGVADQDVCASLAPIARRLASIFESLDIRVVLTHAYEGGHPDHDGVAFCVAAAARLLGAHGPKIIEMPFYHLADDGVSLATQRFCDGEDDVVLELTSPDRRMKAAMMAAHSTQAETLRAFGCEAERFRRAKAHDFHALPNGGRIFYSTFDCGFSASDWPAAARAALQRIGLERAPRKWFSFA</sequence>
<accession>A0A2D2CZ74</accession>
<dbReference type="InterPro" id="IPR024078">
    <property type="entry name" value="LmbE-like_dom_sf"/>
</dbReference>
<dbReference type="InterPro" id="IPR003737">
    <property type="entry name" value="GlcNAc_PI_deacetylase-related"/>
</dbReference>